<dbReference type="EMBL" id="JOJR01000322">
    <property type="protein sequence ID" value="RCN39740.1"/>
    <property type="molecule type" value="Genomic_DNA"/>
</dbReference>
<comment type="caution">
    <text evidence="3">The sequence shown here is derived from an EMBL/GenBank/DDBJ whole genome shotgun (WGS) entry which is preliminary data.</text>
</comment>
<accession>A0A368G9Q1</accession>
<name>A0A368G9Q1_ANCCA</name>
<protein>
    <submittedName>
        <fullName evidence="3">Trypsin Inhibitor like cysteine rich domain protein</fullName>
    </submittedName>
</protein>
<reference evidence="3 4" key="1">
    <citation type="submission" date="2014-10" db="EMBL/GenBank/DDBJ databases">
        <title>Draft genome of the hookworm Ancylostoma caninum.</title>
        <authorList>
            <person name="Mitreva M."/>
        </authorList>
    </citation>
    <scope>NUCLEOTIDE SEQUENCE [LARGE SCALE GENOMIC DNA]</scope>
    <source>
        <strain evidence="3 4">Baltimore</strain>
    </source>
</reference>
<keyword evidence="1" id="KW-0646">Protease inhibitor</keyword>
<dbReference type="CDD" id="cd19941">
    <property type="entry name" value="TIL"/>
    <property type="match status" value="1"/>
</dbReference>
<keyword evidence="4" id="KW-1185">Reference proteome</keyword>
<keyword evidence="1" id="KW-0722">Serine protease inhibitor</keyword>
<dbReference type="OrthoDB" id="671595at2759"/>
<organism evidence="3 4">
    <name type="scientific">Ancylostoma caninum</name>
    <name type="common">Dog hookworm</name>
    <dbReference type="NCBI Taxonomy" id="29170"/>
    <lineage>
        <taxon>Eukaryota</taxon>
        <taxon>Metazoa</taxon>
        <taxon>Ecdysozoa</taxon>
        <taxon>Nematoda</taxon>
        <taxon>Chromadorea</taxon>
        <taxon>Rhabditida</taxon>
        <taxon>Rhabditina</taxon>
        <taxon>Rhabditomorpha</taxon>
        <taxon>Strongyloidea</taxon>
        <taxon>Ancylostomatidae</taxon>
        <taxon>Ancylostomatinae</taxon>
        <taxon>Ancylostoma</taxon>
    </lineage>
</organism>
<dbReference type="GO" id="GO:0004867">
    <property type="term" value="F:serine-type endopeptidase inhibitor activity"/>
    <property type="evidence" value="ECO:0007669"/>
    <property type="project" value="UniProtKB-KW"/>
</dbReference>
<dbReference type="InterPro" id="IPR002919">
    <property type="entry name" value="TIL_dom"/>
</dbReference>
<feature type="domain" description="TIL" evidence="2">
    <location>
        <begin position="17"/>
        <end position="81"/>
    </location>
</feature>
<evidence type="ECO:0000313" key="4">
    <source>
        <dbReference type="Proteomes" id="UP000252519"/>
    </source>
</evidence>
<gene>
    <name evidence="3" type="ORF">ANCCAN_14312</name>
</gene>
<dbReference type="Pfam" id="PF01826">
    <property type="entry name" value="TIL"/>
    <property type="match status" value="1"/>
</dbReference>
<dbReference type="SUPFAM" id="SSF57567">
    <property type="entry name" value="Serine protease inhibitors"/>
    <property type="match status" value="1"/>
</dbReference>
<dbReference type="Proteomes" id="UP000252519">
    <property type="component" value="Unassembled WGS sequence"/>
</dbReference>
<evidence type="ECO:0000313" key="3">
    <source>
        <dbReference type="EMBL" id="RCN39740.1"/>
    </source>
</evidence>
<proteinExistence type="predicted"/>
<dbReference type="Gene3D" id="2.10.25.10">
    <property type="entry name" value="Laminin"/>
    <property type="match status" value="1"/>
</dbReference>
<evidence type="ECO:0000256" key="1">
    <source>
        <dbReference type="ARBA" id="ARBA00022900"/>
    </source>
</evidence>
<evidence type="ECO:0000259" key="2">
    <source>
        <dbReference type="Pfam" id="PF01826"/>
    </source>
</evidence>
<dbReference type="InterPro" id="IPR036084">
    <property type="entry name" value="Ser_inhib-like_sf"/>
</dbReference>
<dbReference type="AlphaFoldDB" id="A0A368G9Q1"/>
<sequence length="92" mass="10340">MLLLVTQCSTNIVQPDCGQNEEYNMCGNKTCDAKCSYDGVEKKDEEPNVRCLVHVCDGGDCVCKKGFYRNYNGSCVTAEDCELDNMEFIYLN</sequence>